<keyword evidence="3" id="KW-1185">Reference proteome</keyword>
<dbReference type="Proteomes" id="UP000887013">
    <property type="component" value="Unassembled WGS sequence"/>
</dbReference>
<gene>
    <name evidence="2" type="ORF">NPIL_86061</name>
</gene>
<comment type="caution">
    <text evidence="2">The sequence shown here is derived from an EMBL/GenBank/DDBJ whole genome shotgun (WGS) entry which is preliminary data.</text>
</comment>
<reference evidence="2" key="1">
    <citation type="submission" date="2020-08" db="EMBL/GenBank/DDBJ databases">
        <title>Multicomponent nature underlies the extraordinary mechanical properties of spider dragline silk.</title>
        <authorList>
            <person name="Kono N."/>
            <person name="Nakamura H."/>
            <person name="Mori M."/>
            <person name="Yoshida Y."/>
            <person name="Ohtoshi R."/>
            <person name="Malay A.D."/>
            <person name="Moran D.A.P."/>
            <person name="Tomita M."/>
            <person name="Numata K."/>
            <person name="Arakawa K."/>
        </authorList>
    </citation>
    <scope>NUCLEOTIDE SEQUENCE</scope>
</reference>
<dbReference type="Gene3D" id="3.20.20.100">
    <property type="entry name" value="NADP-dependent oxidoreductase domain"/>
    <property type="match status" value="1"/>
</dbReference>
<evidence type="ECO:0000259" key="1">
    <source>
        <dbReference type="Pfam" id="PF00248"/>
    </source>
</evidence>
<protein>
    <recommendedName>
        <fullName evidence="1">NADP-dependent oxidoreductase domain-containing protein</fullName>
    </recommendedName>
</protein>
<dbReference type="AlphaFoldDB" id="A0A8X6QTV0"/>
<sequence>MSERKMELEVGRKPFLSGSDLRVGVSKITSELAPEEEIYQISSFFLRIWSTIHQKKKMEFKVVNAIKSGINYIDTAPYYGQGKTEIALGKSLKHIPLNTTKVV</sequence>
<accession>A0A8X6QTV0</accession>
<dbReference type="InterPro" id="IPR023210">
    <property type="entry name" value="NADP_OxRdtase_dom"/>
</dbReference>
<evidence type="ECO:0000313" key="3">
    <source>
        <dbReference type="Proteomes" id="UP000887013"/>
    </source>
</evidence>
<dbReference type="EMBL" id="BMAW01085423">
    <property type="protein sequence ID" value="GFU42855.1"/>
    <property type="molecule type" value="Genomic_DNA"/>
</dbReference>
<dbReference type="InterPro" id="IPR036812">
    <property type="entry name" value="NAD(P)_OxRdtase_dom_sf"/>
</dbReference>
<name>A0A8X6QTV0_NEPPI</name>
<feature type="domain" description="NADP-dependent oxidoreductase" evidence="1">
    <location>
        <begin position="57"/>
        <end position="94"/>
    </location>
</feature>
<dbReference type="Pfam" id="PF00248">
    <property type="entry name" value="Aldo_ket_red"/>
    <property type="match status" value="1"/>
</dbReference>
<organism evidence="2 3">
    <name type="scientific">Nephila pilipes</name>
    <name type="common">Giant wood spider</name>
    <name type="synonym">Nephila maculata</name>
    <dbReference type="NCBI Taxonomy" id="299642"/>
    <lineage>
        <taxon>Eukaryota</taxon>
        <taxon>Metazoa</taxon>
        <taxon>Ecdysozoa</taxon>
        <taxon>Arthropoda</taxon>
        <taxon>Chelicerata</taxon>
        <taxon>Arachnida</taxon>
        <taxon>Araneae</taxon>
        <taxon>Araneomorphae</taxon>
        <taxon>Entelegynae</taxon>
        <taxon>Araneoidea</taxon>
        <taxon>Nephilidae</taxon>
        <taxon>Nephila</taxon>
    </lineage>
</organism>
<proteinExistence type="predicted"/>
<dbReference type="OrthoDB" id="48988at2759"/>
<evidence type="ECO:0000313" key="2">
    <source>
        <dbReference type="EMBL" id="GFU42855.1"/>
    </source>
</evidence>
<dbReference type="SUPFAM" id="SSF51430">
    <property type="entry name" value="NAD(P)-linked oxidoreductase"/>
    <property type="match status" value="1"/>
</dbReference>